<proteinExistence type="predicted"/>
<dbReference type="EMBL" id="JH713373">
    <property type="protein sequence ID" value="EJD73505.1"/>
    <property type="molecule type" value="Genomic_DNA"/>
</dbReference>
<organism evidence="2">
    <name type="scientific">Loa loa</name>
    <name type="common">Eye worm</name>
    <name type="synonym">Filaria loa</name>
    <dbReference type="NCBI Taxonomy" id="7209"/>
    <lineage>
        <taxon>Eukaryota</taxon>
        <taxon>Metazoa</taxon>
        <taxon>Ecdysozoa</taxon>
        <taxon>Nematoda</taxon>
        <taxon>Chromadorea</taxon>
        <taxon>Rhabditida</taxon>
        <taxon>Spirurina</taxon>
        <taxon>Spiruromorpha</taxon>
        <taxon>Filarioidea</taxon>
        <taxon>Onchocercidae</taxon>
        <taxon>Loa</taxon>
    </lineage>
</organism>
<evidence type="ECO:0000313" key="2">
    <source>
        <dbReference type="EMBL" id="EJD73505.1"/>
    </source>
</evidence>
<feature type="region of interest" description="Disordered" evidence="1">
    <location>
        <begin position="1"/>
        <end position="29"/>
    </location>
</feature>
<dbReference type="KEGG" id="loa:LOAG_19076"/>
<dbReference type="RefSeq" id="XP_020304465.1">
    <property type="nucleotide sequence ID" value="XM_020451732.1"/>
</dbReference>
<dbReference type="InParanoid" id="A0A1S0UD60"/>
<dbReference type="GeneID" id="31252174"/>
<gene>
    <name evidence="2" type="ORF">LOAG_19076</name>
</gene>
<dbReference type="AlphaFoldDB" id="A0A1S0UD60"/>
<protein>
    <submittedName>
        <fullName evidence="2">Uncharacterized protein</fullName>
    </submittedName>
</protein>
<evidence type="ECO:0000256" key="1">
    <source>
        <dbReference type="SAM" id="MobiDB-lite"/>
    </source>
</evidence>
<accession>A0A1S0UD60</accession>
<sequence>MSVEAKNKQKKPITFEEESSQKPAPDLGPRLYMLRNESGLHEEFKYRKHTGYGTSIITRLNRMINMGN</sequence>
<name>A0A1S0UD60_LOALO</name>
<reference evidence="2" key="1">
    <citation type="submission" date="2012-04" db="EMBL/GenBank/DDBJ databases">
        <title>The Genome Sequence of Loa loa.</title>
        <authorList>
            <consortium name="The Broad Institute Genome Sequencing Platform"/>
            <consortium name="Broad Institute Genome Sequencing Center for Infectious Disease"/>
            <person name="Nutman T.B."/>
            <person name="Fink D.L."/>
            <person name="Russ C."/>
            <person name="Young S."/>
            <person name="Zeng Q."/>
            <person name="Gargeya S."/>
            <person name="Alvarado L."/>
            <person name="Berlin A."/>
            <person name="Chapman S.B."/>
            <person name="Chen Z."/>
            <person name="Freedman E."/>
            <person name="Gellesch M."/>
            <person name="Goldberg J."/>
            <person name="Griggs A."/>
            <person name="Gujja S."/>
            <person name="Heilman E.R."/>
            <person name="Heiman D."/>
            <person name="Howarth C."/>
            <person name="Mehta T."/>
            <person name="Neiman D."/>
            <person name="Pearson M."/>
            <person name="Roberts A."/>
            <person name="Saif S."/>
            <person name="Shea T."/>
            <person name="Shenoy N."/>
            <person name="Sisk P."/>
            <person name="Stolte C."/>
            <person name="Sykes S."/>
            <person name="White J."/>
            <person name="Yandava C."/>
            <person name="Haas B."/>
            <person name="Henn M.R."/>
            <person name="Nusbaum C."/>
            <person name="Birren B."/>
        </authorList>
    </citation>
    <scope>NUCLEOTIDE SEQUENCE [LARGE SCALE GENOMIC DNA]</scope>
</reference>
<dbReference type="CTD" id="31252174"/>